<comment type="subcellular location">
    <subcellularLocation>
        <location evidence="1">Membrane</location>
        <topology evidence="1">Multi-pass membrane protein</topology>
    </subcellularLocation>
</comment>
<dbReference type="Pfam" id="PF03176">
    <property type="entry name" value="MMPL"/>
    <property type="match status" value="1"/>
</dbReference>
<dbReference type="EMBL" id="CP120988">
    <property type="protein sequence ID" value="WLQ61553.1"/>
    <property type="molecule type" value="Genomic_DNA"/>
</dbReference>
<evidence type="ECO:0000256" key="5">
    <source>
        <dbReference type="SAM" id="Phobius"/>
    </source>
</evidence>
<evidence type="ECO:0000313" key="7">
    <source>
        <dbReference type="EMBL" id="WLQ61553.1"/>
    </source>
</evidence>
<reference evidence="7 8" key="1">
    <citation type="submission" date="2023-03" db="EMBL/GenBank/DDBJ databases">
        <title>Isolation and description of six Streptomyces strains from soil environments, able to metabolize different microbial glucans.</title>
        <authorList>
            <person name="Widen T."/>
            <person name="Larsbrink J."/>
        </authorList>
    </citation>
    <scope>NUCLEOTIDE SEQUENCE [LARGE SCALE GENOMIC DNA]</scope>
    <source>
        <strain evidence="7 8">Alt2</strain>
    </source>
</reference>
<sequence>MSVPPGFPRPDARRPGARRKLAGIVAALVTLVLLFGSLLAASLPLITALFAVGGAIGLIALASHIHRTPGAELTSPRLASLQAAPRPRRSPVTLVHWPTGRLADWPTGRLPVSSRLRSCRRPRGCGRCPRGRCGGRCVRRSSRVGPE</sequence>
<dbReference type="InterPro" id="IPR004869">
    <property type="entry name" value="MMPL_dom"/>
</dbReference>
<feature type="transmembrane region" description="Helical" evidence="5">
    <location>
        <begin position="45"/>
        <end position="65"/>
    </location>
</feature>
<name>A0ABY9J1I5_9ACTN</name>
<proteinExistence type="predicted"/>
<dbReference type="Proteomes" id="UP001235744">
    <property type="component" value="Chromosome"/>
</dbReference>
<keyword evidence="3 5" id="KW-1133">Transmembrane helix</keyword>
<evidence type="ECO:0000313" key="8">
    <source>
        <dbReference type="Proteomes" id="UP001235744"/>
    </source>
</evidence>
<evidence type="ECO:0000256" key="1">
    <source>
        <dbReference type="ARBA" id="ARBA00004141"/>
    </source>
</evidence>
<accession>A0ABY9J1I5</accession>
<feature type="transmembrane region" description="Helical" evidence="5">
    <location>
        <begin position="21"/>
        <end position="39"/>
    </location>
</feature>
<evidence type="ECO:0000256" key="4">
    <source>
        <dbReference type="ARBA" id="ARBA00023136"/>
    </source>
</evidence>
<evidence type="ECO:0000256" key="2">
    <source>
        <dbReference type="ARBA" id="ARBA00022692"/>
    </source>
</evidence>
<evidence type="ECO:0000256" key="3">
    <source>
        <dbReference type="ARBA" id="ARBA00022989"/>
    </source>
</evidence>
<keyword evidence="8" id="KW-1185">Reference proteome</keyword>
<keyword evidence="2 5" id="KW-0812">Transmembrane</keyword>
<gene>
    <name evidence="7" type="ORF">P8A19_03875</name>
</gene>
<dbReference type="SUPFAM" id="SSF82866">
    <property type="entry name" value="Multidrug efflux transporter AcrB transmembrane domain"/>
    <property type="match status" value="1"/>
</dbReference>
<feature type="domain" description="Membrane transport protein MMPL" evidence="6">
    <location>
        <begin position="20"/>
        <end position="69"/>
    </location>
</feature>
<keyword evidence="4 5" id="KW-0472">Membrane</keyword>
<organism evidence="7 8">
    <name type="scientific">Streptomyces poriferorum</name>
    <dbReference type="NCBI Taxonomy" id="2798799"/>
    <lineage>
        <taxon>Bacteria</taxon>
        <taxon>Bacillati</taxon>
        <taxon>Actinomycetota</taxon>
        <taxon>Actinomycetes</taxon>
        <taxon>Kitasatosporales</taxon>
        <taxon>Streptomycetaceae</taxon>
        <taxon>Streptomyces</taxon>
    </lineage>
</organism>
<protein>
    <submittedName>
        <fullName evidence="7">MMPL family transporter</fullName>
    </submittedName>
</protein>
<evidence type="ECO:0000259" key="6">
    <source>
        <dbReference type="Pfam" id="PF03176"/>
    </source>
</evidence>